<dbReference type="InterPro" id="IPR003870">
    <property type="entry name" value="DUF222"/>
</dbReference>
<keyword evidence="3" id="KW-1185">Reference proteome</keyword>
<sequence>MSPIRSEAALIERIALLEERKAAIAAEQSEAVLAFATAHAESQTAAGDVDPEMLERSIAAQVGLACRVSPTEGRRRVRIARDLHAGHTRVRELFTAGRLSEYQTATIVAATAHLSGAERSEVDEMLAQRRVETLGVRRIHDLTRSLAARVAPEKFTARCRAARTGRRVSVRPVADGMADLTAHLPVEEAVACYAALAAAVNEVAVRAEPVTRGRGQIMADTLVERLTGQATARDVNVEIQVLVPVEALVDPAGPLPAQIAGHGPVPVEFLTTEEGRRTWRRLIARDGVVIGGDSRSRLFTGRLAALIRARDGHRCREPYCDAPIRHIDHTHRWKDGGRTEFTNGRGLCAFHNHVRETAGWRAAVTNSGIVTTTPTGRVYRSDIDIRAERRSVLAG</sequence>
<dbReference type="CDD" id="cd00085">
    <property type="entry name" value="HNHc"/>
    <property type="match status" value="1"/>
</dbReference>
<organism evidence="2 3">
    <name type="scientific">Pseudonocardia petroleophila</name>
    <dbReference type="NCBI Taxonomy" id="37331"/>
    <lineage>
        <taxon>Bacteria</taxon>
        <taxon>Bacillati</taxon>
        <taxon>Actinomycetota</taxon>
        <taxon>Actinomycetes</taxon>
        <taxon>Pseudonocardiales</taxon>
        <taxon>Pseudonocardiaceae</taxon>
        <taxon>Pseudonocardia</taxon>
    </lineage>
</organism>
<evidence type="ECO:0000313" key="2">
    <source>
        <dbReference type="EMBL" id="QNG52961.1"/>
    </source>
</evidence>
<gene>
    <name evidence="2" type="ORF">H6H00_02650</name>
</gene>
<dbReference type="RefSeq" id="WP_185719790.1">
    <property type="nucleotide sequence ID" value="NZ_BAAAWI010000001.1"/>
</dbReference>
<evidence type="ECO:0000259" key="1">
    <source>
        <dbReference type="SMART" id="SM00507"/>
    </source>
</evidence>
<reference evidence="2 3" key="1">
    <citation type="submission" date="2020-08" db="EMBL/GenBank/DDBJ databases">
        <authorList>
            <person name="Mo P."/>
        </authorList>
    </citation>
    <scope>NUCLEOTIDE SEQUENCE [LARGE SCALE GENOMIC DNA]</scope>
    <source>
        <strain evidence="2 3">CGMCC 4.1532</strain>
    </source>
</reference>
<dbReference type="InterPro" id="IPR003615">
    <property type="entry name" value="HNH_nuc"/>
</dbReference>
<accession>A0A7G7MJK0</accession>
<dbReference type="Pfam" id="PF02720">
    <property type="entry name" value="DUF222"/>
    <property type="match status" value="1"/>
</dbReference>
<proteinExistence type="predicted"/>
<feature type="domain" description="HNH nuclease" evidence="1">
    <location>
        <begin position="302"/>
        <end position="353"/>
    </location>
</feature>
<dbReference type="EMBL" id="CP060131">
    <property type="protein sequence ID" value="QNG52961.1"/>
    <property type="molecule type" value="Genomic_DNA"/>
</dbReference>
<protein>
    <submittedName>
        <fullName evidence="2">DUF222 domain-containing protein</fullName>
    </submittedName>
</protein>
<dbReference type="Proteomes" id="UP000515728">
    <property type="component" value="Chromosome"/>
</dbReference>
<dbReference type="SMART" id="SM00507">
    <property type="entry name" value="HNHc"/>
    <property type="match status" value="1"/>
</dbReference>
<dbReference type="AlphaFoldDB" id="A0A7G7MJK0"/>
<name>A0A7G7MJK0_9PSEU</name>
<evidence type="ECO:0000313" key="3">
    <source>
        <dbReference type="Proteomes" id="UP000515728"/>
    </source>
</evidence>
<dbReference type="KEGG" id="ppel:H6H00_02650"/>